<dbReference type="CDD" id="cd08900">
    <property type="entry name" value="SRPBCC_CalC_Aha1-like_7"/>
    <property type="match status" value="1"/>
</dbReference>
<dbReference type="Pfam" id="PF08327">
    <property type="entry name" value="AHSA1"/>
    <property type="match status" value="1"/>
</dbReference>
<dbReference type="RefSeq" id="WP_344667924.1">
    <property type="nucleotide sequence ID" value="NZ_BAAAQN010000030.1"/>
</dbReference>
<evidence type="ECO:0000256" key="1">
    <source>
        <dbReference type="ARBA" id="ARBA00006817"/>
    </source>
</evidence>
<dbReference type="Proteomes" id="UP001500751">
    <property type="component" value="Unassembled WGS sequence"/>
</dbReference>
<proteinExistence type="inferred from homology"/>
<dbReference type="SUPFAM" id="SSF55961">
    <property type="entry name" value="Bet v1-like"/>
    <property type="match status" value="1"/>
</dbReference>
<protein>
    <submittedName>
        <fullName evidence="3">SRPBCC family protein</fullName>
    </submittedName>
</protein>
<evidence type="ECO:0000259" key="2">
    <source>
        <dbReference type="Pfam" id="PF08327"/>
    </source>
</evidence>
<sequence>MTEIVDHTVTHSTFVLEHTYPVSPERVFAAWASKQAKTPWFVALPEGASVVEPLDLDFRVGGKERLAVSMADGVEIVYEGCYQDIVSDRRIVATTQMYLNRKPMSVTVATIELTPIEDGTRLVLTEQGAYLDGLDEPKYREAGTRDQLASLARYLKKSS</sequence>
<reference evidence="3 4" key="1">
    <citation type="journal article" date="2019" name="Int. J. Syst. Evol. Microbiol.">
        <title>The Global Catalogue of Microorganisms (GCM) 10K type strain sequencing project: providing services to taxonomists for standard genome sequencing and annotation.</title>
        <authorList>
            <consortium name="The Broad Institute Genomics Platform"/>
            <consortium name="The Broad Institute Genome Sequencing Center for Infectious Disease"/>
            <person name="Wu L."/>
            <person name="Ma J."/>
        </authorList>
    </citation>
    <scope>NUCLEOTIDE SEQUENCE [LARGE SCALE GENOMIC DNA]</scope>
    <source>
        <strain evidence="3 4">JCM 16014</strain>
    </source>
</reference>
<dbReference type="InterPro" id="IPR013538">
    <property type="entry name" value="ASHA1/2-like_C"/>
</dbReference>
<dbReference type="EMBL" id="BAAAQN010000030">
    <property type="protein sequence ID" value="GAA2040469.1"/>
    <property type="molecule type" value="Genomic_DNA"/>
</dbReference>
<name>A0ABN2UMV1_9ACTN</name>
<evidence type="ECO:0000313" key="3">
    <source>
        <dbReference type="EMBL" id="GAA2040469.1"/>
    </source>
</evidence>
<evidence type="ECO:0000313" key="4">
    <source>
        <dbReference type="Proteomes" id="UP001500751"/>
    </source>
</evidence>
<comment type="caution">
    <text evidence="3">The sequence shown here is derived from an EMBL/GenBank/DDBJ whole genome shotgun (WGS) entry which is preliminary data.</text>
</comment>
<keyword evidence="4" id="KW-1185">Reference proteome</keyword>
<comment type="similarity">
    <text evidence="1">Belongs to the AHA1 family.</text>
</comment>
<organism evidence="3 4">
    <name type="scientific">Catenulispora yoronensis</name>
    <dbReference type="NCBI Taxonomy" id="450799"/>
    <lineage>
        <taxon>Bacteria</taxon>
        <taxon>Bacillati</taxon>
        <taxon>Actinomycetota</taxon>
        <taxon>Actinomycetes</taxon>
        <taxon>Catenulisporales</taxon>
        <taxon>Catenulisporaceae</taxon>
        <taxon>Catenulispora</taxon>
    </lineage>
</organism>
<accession>A0ABN2UMV1</accession>
<dbReference type="Gene3D" id="3.30.530.20">
    <property type="match status" value="1"/>
</dbReference>
<gene>
    <name evidence="3" type="ORF">GCM10009839_48260</name>
</gene>
<feature type="domain" description="Activator of Hsp90 ATPase homologue 1/2-like C-terminal" evidence="2">
    <location>
        <begin position="22"/>
        <end position="156"/>
    </location>
</feature>
<dbReference type="InterPro" id="IPR023393">
    <property type="entry name" value="START-like_dom_sf"/>
</dbReference>